<feature type="transmembrane region" description="Helical" evidence="1">
    <location>
        <begin position="6"/>
        <end position="21"/>
    </location>
</feature>
<comment type="caution">
    <text evidence="2">The sequence shown here is derived from an EMBL/GenBank/DDBJ whole genome shotgun (WGS) entry which is preliminary data.</text>
</comment>
<proteinExistence type="predicted"/>
<reference evidence="2 3" key="1">
    <citation type="submission" date="2019-09" db="EMBL/GenBank/DDBJ databases">
        <title>Flavobacterium sp. nov., isolated from glacier ice.</title>
        <authorList>
            <person name="Liu Q."/>
        </authorList>
    </citation>
    <scope>NUCLEOTIDE SEQUENCE [LARGE SCALE GENOMIC DNA]</scope>
    <source>
        <strain evidence="2 3">NBRC 112527</strain>
    </source>
</reference>
<dbReference type="Proteomes" id="UP000490922">
    <property type="component" value="Unassembled WGS sequence"/>
</dbReference>
<dbReference type="AlphaFoldDB" id="A0A7J5AHW7"/>
<protein>
    <submittedName>
        <fullName evidence="2">Dual specificity protein phosphatase family protein</fullName>
    </submittedName>
</protein>
<dbReference type="EMBL" id="WAEM01000002">
    <property type="protein sequence ID" value="KAB1157110.1"/>
    <property type="molecule type" value="Genomic_DNA"/>
</dbReference>
<organism evidence="2 3">
    <name type="scientific">Flavobacterium luteum</name>
    <dbReference type="NCBI Taxonomy" id="2026654"/>
    <lineage>
        <taxon>Bacteria</taxon>
        <taxon>Pseudomonadati</taxon>
        <taxon>Bacteroidota</taxon>
        <taxon>Flavobacteriia</taxon>
        <taxon>Flavobacteriales</taxon>
        <taxon>Flavobacteriaceae</taxon>
        <taxon>Flavobacterium</taxon>
    </lineage>
</organism>
<keyword evidence="1" id="KW-0472">Membrane</keyword>
<dbReference type="OrthoDB" id="1443337at2"/>
<gene>
    <name evidence="2" type="ORF">F6464_07135</name>
</gene>
<dbReference type="RefSeq" id="WP_151107103.1">
    <property type="nucleotide sequence ID" value="NZ_WAEM01000002.1"/>
</dbReference>
<sequence length="160" mass="19318">MEKYLPIIITIIGNIIFYFWISKSIERSKIAYSGLFKEKVDIYRNLLDKTYAIKKELFRFQYIGNEEDAQKIMLKINEYIEFYTTNQPFLSDEMISDLDKIRGEFQEVFEKFYKHIAVKDTDNLKEFFEASEKLKSNKPFEEIERKIIAEMRKDLKVSKF</sequence>
<evidence type="ECO:0000313" key="3">
    <source>
        <dbReference type="Proteomes" id="UP000490922"/>
    </source>
</evidence>
<name>A0A7J5AHW7_9FLAO</name>
<evidence type="ECO:0000256" key="1">
    <source>
        <dbReference type="SAM" id="Phobius"/>
    </source>
</evidence>
<evidence type="ECO:0000313" key="2">
    <source>
        <dbReference type="EMBL" id="KAB1157110.1"/>
    </source>
</evidence>
<keyword evidence="3" id="KW-1185">Reference proteome</keyword>
<keyword evidence="1" id="KW-1133">Transmembrane helix</keyword>
<accession>A0A7J5AHW7</accession>
<keyword evidence="1" id="KW-0812">Transmembrane</keyword>